<dbReference type="GO" id="GO:0047746">
    <property type="term" value="F:chlorophyllase activity"/>
    <property type="evidence" value="ECO:0007669"/>
    <property type="project" value="TreeGrafter"/>
</dbReference>
<dbReference type="AlphaFoldDB" id="A0AAV1IFB4"/>
<dbReference type="InterPro" id="IPR029058">
    <property type="entry name" value="AB_hydrolase_fold"/>
</dbReference>
<organism evidence="2 3">
    <name type="scientific">Coccomyxa viridis</name>
    <dbReference type="NCBI Taxonomy" id="1274662"/>
    <lineage>
        <taxon>Eukaryota</taxon>
        <taxon>Viridiplantae</taxon>
        <taxon>Chlorophyta</taxon>
        <taxon>core chlorophytes</taxon>
        <taxon>Trebouxiophyceae</taxon>
        <taxon>Trebouxiophyceae incertae sedis</taxon>
        <taxon>Coccomyxaceae</taxon>
        <taxon>Coccomyxa</taxon>
    </lineage>
</organism>
<dbReference type="PANTHER" id="PTHR46438:SF7">
    <property type="entry name" value="ALPHA_BETA-HYDROLASES SUPERFAMILY PROTEIN"/>
    <property type="match status" value="1"/>
</dbReference>
<dbReference type="FunFam" id="3.40.50.1820:FF:000174">
    <property type="entry name" value="Predicted protein"/>
    <property type="match status" value="1"/>
</dbReference>
<sequence length="381" mass="42401">MMVHSRCCNLACIGRRSPWPYGSQHILARHVALPGLLHSARVMRIHSTCRLLRKAHNRRVNQSRVLATDSEQQSWTAGDAALVQEAEPYITHCWTWRDHTINYAVAGCGPPVVFVHGFGASIGHFRKNIPALSQNYKVYAIDLLGFGRSDKPLMSYSIELWTEQLLDFLSEFVSQPSILVGNSIGSLISLMASAEGGAERVKGTVLLNCAGGMNTKGLTDDWRVRLAFPVFRAIDFLLSRQRIARYLFNNFRTKDNLKRVLQRVYINPEAVDDALVDLIHTPSEAEGALEAFVSVISGPPGPRPEAIFDRVSGPILLLWGQRDTVTPLDGPVAKFMKAAADSRPQTQFKILQGVGHCLHDDNPQLVNGELLKWLQEYHACV</sequence>
<dbReference type="Gene3D" id="3.40.50.1820">
    <property type="entry name" value="alpha/beta hydrolase"/>
    <property type="match status" value="1"/>
</dbReference>
<reference evidence="2 3" key="1">
    <citation type="submission" date="2023-10" db="EMBL/GenBank/DDBJ databases">
        <authorList>
            <person name="Maclean D."/>
            <person name="Macfadyen A."/>
        </authorList>
    </citation>
    <scope>NUCLEOTIDE SEQUENCE [LARGE SCALE GENOMIC DNA]</scope>
</reference>
<name>A0AAV1IFB4_9CHLO</name>
<protein>
    <recommendedName>
        <fullName evidence="1">AB hydrolase-1 domain-containing protein</fullName>
    </recommendedName>
</protein>
<dbReference type="GO" id="GO:0015994">
    <property type="term" value="P:chlorophyll metabolic process"/>
    <property type="evidence" value="ECO:0007669"/>
    <property type="project" value="TreeGrafter"/>
</dbReference>
<accession>A0AAV1IFB4</accession>
<keyword evidence="3" id="KW-1185">Reference proteome</keyword>
<evidence type="ECO:0000313" key="3">
    <source>
        <dbReference type="Proteomes" id="UP001314263"/>
    </source>
</evidence>
<dbReference type="SUPFAM" id="SSF53474">
    <property type="entry name" value="alpha/beta-Hydrolases"/>
    <property type="match status" value="1"/>
</dbReference>
<gene>
    <name evidence="2" type="ORF">CVIRNUC_008346</name>
</gene>
<evidence type="ECO:0000313" key="2">
    <source>
        <dbReference type="EMBL" id="CAK0785140.1"/>
    </source>
</evidence>
<dbReference type="EMBL" id="CAUYUE010000011">
    <property type="protein sequence ID" value="CAK0785140.1"/>
    <property type="molecule type" value="Genomic_DNA"/>
</dbReference>
<dbReference type="Proteomes" id="UP001314263">
    <property type="component" value="Unassembled WGS sequence"/>
</dbReference>
<dbReference type="GO" id="GO:0009507">
    <property type="term" value="C:chloroplast"/>
    <property type="evidence" value="ECO:0007669"/>
    <property type="project" value="TreeGrafter"/>
</dbReference>
<dbReference type="Pfam" id="PF12697">
    <property type="entry name" value="Abhydrolase_6"/>
    <property type="match status" value="1"/>
</dbReference>
<dbReference type="PRINTS" id="PR00111">
    <property type="entry name" value="ABHYDROLASE"/>
</dbReference>
<dbReference type="PANTHER" id="PTHR46438">
    <property type="entry name" value="ALPHA/BETA-HYDROLASES SUPERFAMILY PROTEIN"/>
    <property type="match status" value="1"/>
</dbReference>
<feature type="domain" description="AB hydrolase-1" evidence="1">
    <location>
        <begin position="112"/>
        <end position="367"/>
    </location>
</feature>
<evidence type="ECO:0000259" key="1">
    <source>
        <dbReference type="Pfam" id="PF12697"/>
    </source>
</evidence>
<comment type="caution">
    <text evidence="2">The sequence shown here is derived from an EMBL/GenBank/DDBJ whole genome shotgun (WGS) entry which is preliminary data.</text>
</comment>
<proteinExistence type="predicted"/>
<dbReference type="InterPro" id="IPR000073">
    <property type="entry name" value="AB_hydrolase_1"/>
</dbReference>